<feature type="transmembrane region" description="Helical" evidence="2">
    <location>
        <begin position="230"/>
        <end position="249"/>
    </location>
</feature>
<feature type="transmembrane region" description="Helical" evidence="2">
    <location>
        <begin position="365"/>
        <end position="392"/>
    </location>
</feature>
<dbReference type="RefSeq" id="WP_111219040.1">
    <property type="nucleotide sequence ID" value="NZ_POTY01000301.1"/>
</dbReference>
<organism evidence="3 4">
    <name type="scientific">Micromonospora craterilacus</name>
    <dbReference type="NCBI Taxonomy" id="1655439"/>
    <lineage>
        <taxon>Bacteria</taxon>
        <taxon>Bacillati</taxon>
        <taxon>Actinomycetota</taxon>
        <taxon>Actinomycetes</taxon>
        <taxon>Micromonosporales</taxon>
        <taxon>Micromonosporaceae</taxon>
        <taxon>Micromonospora</taxon>
    </lineage>
</organism>
<keyword evidence="2" id="KW-1133">Transmembrane helix</keyword>
<evidence type="ECO:0000313" key="3">
    <source>
        <dbReference type="EMBL" id="PZG08105.1"/>
    </source>
</evidence>
<feature type="transmembrane region" description="Helical" evidence="2">
    <location>
        <begin position="73"/>
        <end position="98"/>
    </location>
</feature>
<accession>A0A2W2DSE2</accession>
<feature type="region of interest" description="Disordered" evidence="1">
    <location>
        <begin position="695"/>
        <end position="714"/>
    </location>
</feature>
<feature type="transmembrane region" description="Helical" evidence="2">
    <location>
        <begin position="425"/>
        <end position="445"/>
    </location>
</feature>
<feature type="transmembrane region" description="Helical" evidence="2">
    <location>
        <begin position="255"/>
        <end position="277"/>
    </location>
</feature>
<feature type="transmembrane region" description="Helical" evidence="2">
    <location>
        <begin position="494"/>
        <end position="516"/>
    </location>
</feature>
<keyword evidence="4" id="KW-1185">Reference proteome</keyword>
<dbReference type="EMBL" id="POTY01000301">
    <property type="protein sequence ID" value="PZG08105.1"/>
    <property type="molecule type" value="Genomic_DNA"/>
</dbReference>
<name>A0A2W2DSE2_9ACTN</name>
<keyword evidence="2" id="KW-0472">Membrane</keyword>
<dbReference type="Proteomes" id="UP000248924">
    <property type="component" value="Unassembled WGS sequence"/>
</dbReference>
<comment type="caution">
    <text evidence="3">The sequence shown here is derived from an EMBL/GenBank/DDBJ whole genome shotgun (WGS) entry which is preliminary data.</text>
</comment>
<feature type="transmembrane region" description="Helical" evidence="2">
    <location>
        <begin position="298"/>
        <end position="318"/>
    </location>
</feature>
<feature type="transmembrane region" description="Helical" evidence="2">
    <location>
        <begin position="119"/>
        <end position="145"/>
    </location>
</feature>
<evidence type="ECO:0000313" key="4">
    <source>
        <dbReference type="Proteomes" id="UP000248924"/>
    </source>
</evidence>
<dbReference type="OrthoDB" id="4320047at2"/>
<dbReference type="Gene3D" id="3.40.50.1820">
    <property type="entry name" value="alpha/beta hydrolase"/>
    <property type="match status" value="1"/>
</dbReference>
<evidence type="ECO:0000256" key="1">
    <source>
        <dbReference type="SAM" id="MobiDB-lite"/>
    </source>
</evidence>
<feature type="transmembrane region" description="Helical" evidence="2">
    <location>
        <begin position="330"/>
        <end position="353"/>
    </location>
</feature>
<dbReference type="SUPFAM" id="SSF53474">
    <property type="entry name" value="alpha/beta-Hydrolases"/>
    <property type="match status" value="1"/>
</dbReference>
<keyword evidence="2" id="KW-0812">Transmembrane</keyword>
<gene>
    <name evidence="3" type="ORF">C1I95_30320</name>
</gene>
<proteinExistence type="predicted"/>
<evidence type="ECO:0000256" key="2">
    <source>
        <dbReference type="SAM" id="Phobius"/>
    </source>
</evidence>
<reference evidence="3 4" key="1">
    <citation type="submission" date="2018-01" db="EMBL/GenBank/DDBJ databases">
        <title>Draft genome sequence of Jishengella sp. NA12.</title>
        <authorList>
            <person name="Sahin N."/>
            <person name="Ay H."/>
            <person name="Saygin H."/>
        </authorList>
    </citation>
    <scope>NUCLEOTIDE SEQUENCE [LARGE SCALE GENOMIC DNA]</scope>
    <source>
        <strain evidence="3 4">NA12</strain>
    </source>
</reference>
<protein>
    <submittedName>
        <fullName evidence="3">Uncharacterized protein</fullName>
    </submittedName>
</protein>
<sequence>MSSGRQLPGGEALAHEVVELRVHGVSGTSAEALLDHPIVIRVAGNDNAGFYRPRPGFGISDRPEGLRVEAYRWGALTAGATVRTLSLLFLLPFMLVNLAVWTRPATGGTGGLIGPLCRLLAATLTAAFALSVVGVTVDIVGWQCVPYRPCVRHRGYLGWLADMPVGPRLAVLALVPIGALRLLWWLGKRSARAFEAFPATRGQDRTSGGEDRIDSPGFWNDALVVQRLRAIHVAVGLGVLDAALLGALIHIHPTAVGHVLFAAAWVLLAACVVLLCLPAHRAAEGPGRGEVDLRGIRALRIAANGLTVLALVYAAIPFESEQPHGQLPGYEGAVAAVIAVQTGLLAALVVTTLHQRRRSRDTASTWLSGLATPIFGIAAVAAAYGFSAALVYRVADFLDRGEIPNPARPDVPGAPPLEPPVSYRWAALAGLAAVMVVTVTTIYRIRKTRRHRHRLAEAIVRQDFPDPPPESLPQRTTVRQIIARAALAEQLSPVFIVFLVLSLIGVATVALDLVGIGPSALSKKLARTDGTATTDLALATDVGIYVIGLVALGIVVLGLLSYRSEGTRRTVAVIWDLGTFWPRTVHPFAPPCYAERAVPELAKRITALTPQGGVILSGHSHGSVLAAATLLQLPEEVLPRVALLTHGTPLHRLYARLCPAFLGDQVLHEVGNRIGWRWINLWRNTDPIGGPLFSAHRPGETPRAQDPAGTVDRRLRDPSGIAVELDDTVPPPINGHWPYHTDPMYETAVRELAGRLDPSGFPPNRDR</sequence>
<feature type="transmembrane region" description="Helical" evidence="2">
    <location>
        <begin position="536"/>
        <end position="560"/>
    </location>
</feature>
<dbReference type="InterPro" id="IPR029058">
    <property type="entry name" value="AB_hydrolase_fold"/>
</dbReference>
<dbReference type="AlphaFoldDB" id="A0A2W2DSE2"/>
<feature type="transmembrane region" description="Helical" evidence="2">
    <location>
        <begin position="165"/>
        <end position="184"/>
    </location>
</feature>